<comment type="caution">
    <text evidence="1">The sequence shown here is derived from an EMBL/GenBank/DDBJ whole genome shotgun (WGS) entry which is preliminary data.</text>
</comment>
<dbReference type="AlphaFoldDB" id="A0A9W4DWY8"/>
<evidence type="ECO:0000313" key="2">
    <source>
        <dbReference type="Proteomes" id="UP001152519"/>
    </source>
</evidence>
<gene>
    <name evidence="1" type="ORF">SCOCK_30271</name>
</gene>
<name>A0A9W4DWY8_9ACTN</name>
<dbReference type="EMBL" id="CAJSLV010000059">
    <property type="protein sequence ID" value="CAG6395038.1"/>
    <property type="molecule type" value="Genomic_DNA"/>
</dbReference>
<sequence>MVFPAVISPCSLLLREGRNSKNRQNLPY</sequence>
<dbReference type="Proteomes" id="UP001152519">
    <property type="component" value="Unassembled WGS sequence"/>
</dbReference>
<reference evidence="1" key="1">
    <citation type="submission" date="2021-05" db="EMBL/GenBank/DDBJ databases">
        <authorList>
            <person name="Arsene-Ploetze F."/>
        </authorList>
    </citation>
    <scope>NUCLEOTIDE SEQUENCE</scope>
    <source>
        <strain evidence="1">DSM 42138</strain>
    </source>
</reference>
<organism evidence="1 2">
    <name type="scientific">Actinacidiphila cocklensis</name>
    <dbReference type="NCBI Taxonomy" id="887465"/>
    <lineage>
        <taxon>Bacteria</taxon>
        <taxon>Bacillati</taxon>
        <taxon>Actinomycetota</taxon>
        <taxon>Actinomycetes</taxon>
        <taxon>Kitasatosporales</taxon>
        <taxon>Streptomycetaceae</taxon>
        <taxon>Actinacidiphila</taxon>
    </lineage>
</organism>
<accession>A0A9W4DWY8</accession>
<proteinExistence type="predicted"/>
<keyword evidence="2" id="KW-1185">Reference proteome</keyword>
<evidence type="ECO:0000313" key="1">
    <source>
        <dbReference type="EMBL" id="CAG6395038.1"/>
    </source>
</evidence>
<protein>
    <submittedName>
        <fullName evidence="1">Uncharacterized protein</fullName>
    </submittedName>
</protein>